<protein>
    <submittedName>
        <fullName evidence="1">Uncharacterized protein</fullName>
    </submittedName>
</protein>
<evidence type="ECO:0000313" key="2">
    <source>
        <dbReference type="Proteomes" id="UP000283509"/>
    </source>
</evidence>
<accession>A0A3R7QM08</accession>
<sequence>MEPAYEGGYYSGFGQDGYSVGNCGPYYVEEGGYNGSLGEPQMWPHGTTESVQGLHSASYDDHSYPYGQADGAEASLFRGSEALAFGADDYLEGAAVGGGLSPSPPLSVSGGGRQRKVKMYDWPKQDDPALEKRRQLAIKQKKKRDKDEREEIQMRLGLKKTEEEIKNLKMEMAMRGCNVSMMQQTLASYDANASYGYPEDVWAAGSPAPL</sequence>
<proteinExistence type="predicted"/>
<name>A0A3R7QM08_PENVA</name>
<comment type="caution">
    <text evidence="1">The sequence shown here is derived from an EMBL/GenBank/DDBJ whole genome shotgun (WGS) entry which is preliminary data.</text>
</comment>
<gene>
    <name evidence="1" type="ORF">C7M84_023481</name>
</gene>
<dbReference type="Proteomes" id="UP000283509">
    <property type="component" value="Unassembled WGS sequence"/>
</dbReference>
<reference evidence="1 2" key="2">
    <citation type="submission" date="2019-01" db="EMBL/GenBank/DDBJ databases">
        <title>The decoding of complex shrimp genome reveals the adaptation for benthos swimmer, frequently molting mechanism and breeding impact on genome.</title>
        <authorList>
            <person name="Sun Y."/>
            <person name="Gao Y."/>
            <person name="Yu Y."/>
        </authorList>
    </citation>
    <scope>NUCLEOTIDE SEQUENCE [LARGE SCALE GENOMIC DNA]</scope>
    <source>
        <tissue evidence="1">Muscle</tissue>
    </source>
</reference>
<keyword evidence="2" id="KW-1185">Reference proteome</keyword>
<evidence type="ECO:0000313" key="1">
    <source>
        <dbReference type="EMBL" id="ROT83338.1"/>
    </source>
</evidence>
<dbReference type="AlphaFoldDB" id="A0A3R7QM08"/>
<dbReference type="OrthoDB" id="6386492at2759"/>
<organism evidence="1 2">
    <name type="scientific">Penaeus vannamei</name>
    <name type="common">Whiteleg shrimp</name>
    <name type="synonym">Litopenaeus vannamei</name>
    <dbReference type="NCBI Taxonomy" id="6689"/>
    <lineage>
        <taxon>Eukaryota</taxon>
        <taxon>Metazoa</taxon>
        <taxon>Ecdysozoa</taxon>
        <taxon>Arthropoda</taxon>
        <taxon>Crustacea</taxon>
        <taxon>Multicrustacea</taxon>
        <taxon>Malacostraca</taxon>
        <taxon>Eumalacostraca</taxon>
        <taxon>Eucarida</taxon>
        <taxon>Decapoda</taxon>
        <taxon>Dendrobranchiata</taxon>
        <taxon>Penaeoidea</taxon>
        <taxon>Penaeidae</taxon>
        <taxon>Penaeus</taxon>
    </lineage>
</organism>
<reference evidence="1 2" key="1">
    <citation type="submission" date="2018-04" db="EMBL/GenBank/DDBJ databases">
        <authorList>
            <person name="Zhang X."/>
            <person name="Yuan J."/>
            <person name="Li F."/>
            <person name="Xiang J."/>
        </authorList>
    </citation>
    <scope>NUCLEOTIDE SEQUENCE [LARGE SCALE GENOMIC DNA]</scope>
    <source>
        <tissue evidence="1">Muscle</tissue>
    </source>
</reference>
<dbReference type="EMBL" id="QCYY01000699">
    <property type="protein sequence ID" value="ROT83338.1"/>
    <property type="molecule type" value="Genomic_DNA"/>
</dbReference>